<reference evidence="2" key="1">
    <citation type="submission" date="2016-11" db="UniProtKB">
        <authorList>
            <consortium name="WormBaseParasite"/>
        </authorList>
    </citation>
    <scope>IDENTIFICATION</scope>
</reference>
<sequence length="188" mass="20058">IQVTVESQRECKAGSYQKISHRLVAASATKIPADFKSLSLTRYPVQSDAANTHRQHSECGVRALYYLPAAVNDAATSLPWVREILPIETPSEIGHSGLRAQTQSCPTSSVYLVCVQHVGLNLASAITPSRGCCAGLQPSSSVTVAAKPRILVQQLVAASGLSRLNPCGFAVDKKDLEKLQTLAAFVDD</sequence>
<dbReference type="Proteomes" id="UP000095280">
    <property type="component" value="Unplaced"/>
</dbReference>
<dbReference type="AlphaFoldDB" id="A0A1I8FT34"/>
<keyword evidence="1" id="KW-1185">Reference proteome</keyword>
<evidence type="ECO:0000313" key="1">
    <source>
        <dbReference type="Proteomes" id="UP000095280"/>
    </source>
</evidence>
<accession>A0A1I8FT34</accession>
<dbReference type="WBParaSite" id="maker-unitig_8394-snap-gene-0.4-mRNA-1">
    <property type="protein sequence ID" value="maker-unitig_8394-snap-gene-0.4-mRNA-1"/>
    <property type="gene ID" value="maker-unitig_8394-snap-gene-0.4"/>
</dbReference>
<protein>
    <submittedName>
        <fullName evidence="2">A to I editase domain-containing protein</fullName>
    </submittedName>
</protein>
<organism evidence="1 2">
    <name type="scientific">Macrostomum lignano</name>
    <dbReference type="NCBI Taxonomy" id="282301"/>
    <lineage>
        <taxon>Eukaryota</taxon>
        <taxon>Metazoa</taxon>
        <taxon>Spiralia</taxon>
        <taxon>Lophotrochozoa</taxon>
        <taxon>Platyhelminthes</taxon>
        <taxon>Rhabditophora</taxon>
        <taxon>Macrostomorpha</taxon>
        <taxon>Macrostomida</taxon>
        <taxon>Macrostomidae</taxon>
        <taxon>Macrostomum</taxon>
    </lineage>
</organism>
<proteinExistence type="predicted"/>
<evidence type="ECO:0000313" key="2">
    <source>
        <dbReference type="WBParaSite" id="maker-unitig_8394-snap-gene-0.4-mRNA-1"/>
    </source>
</evidence>
<name>A0A1I8FT34_9PLAT</name>